<feature type="domain" description="Ig-like" evidence="2">
    <location>
        <begin position="122"/>
        <end position="222"/>
    </location>
</feature>
<name>A0A8C5CAK8_GADMO</name>
<evidence type="ECO:0000313" key="4">
    <source>
        <dbReference type="Proteomes" id="UP000694546"/>
    </source>
</evidence>
<dbReference type="Gene3D" id="2.60.40.10">
    <property type="entry name" value="Immunoglobulins"/>
    <property type="match status" value="2"/>
</dbReference>
<protein>
    <recommendedName>
        <fullName evidence="2">Ig-like domain-containing protein</fullName>
    </recommendedName>
</protein>
<proteinExistence type="predicted"/>
<dbReference type="InterPro" id="IPR036179">
    <property type="entry name" value="Ig-like_dom_sf"/>
</dbReference>
<reference evidence="3" key="1">
    <citation type="submission" date="2025-08" db="UniProtKB">
        <authorList>
            <consortium name="Ensembl"/>
        </authorList>
    </citation>
    <scope>IDENTIFICATION</scope>
</reference>
<dbReference type="AlphaFoldDB" id="A0A8C5CAK8"/>
<dbReference type="PROSITE" id="PS50835">
    <property type="entry name" value="IG_LIKE"/>
    <property type="match status" value="1"/>
</dbReference>
<organism evidence="3 4">
    <name type="scientific">Gadus morhua</name>
    <name type="common">Atlantic cod</name>
    <dbReference type="NCBI Taxonomy" id="8049"/>
    <lineage>
        <taxon>Eukaryota</taxon>
        <taxon>Metazoa</taxon>
        <taxon>Chordata</taxon>
        <taxon>Craniata</taxon>
        <taxon>Vertebrata</taxon>
        <taxon>Euteleostomi</taxon>
        <taxon>Actinopterygii</taxon>
        <taxon>Neopterygii</taxon>
        <taxon>Teleostei</taxon>
        <taxon>Neoteleostei</taxon>
        <taxon>Acanthomorphata</taxon>
        <taxon>Zeiogadaria</taxon>
        <taxon>Gadariae</taxon>
        <taxon>Gadiformes</taxon>
        <taxon>Gadoidei</taxon>
        <taxon>Gadidae</taxon>
        <taxon>Gadus</taxon>
    </lineage>
</organism>
<feature type="region of interest" description="Disordered" evidence="1">
    <location>
        <begin position="1"/>
        <end position="33"/>
    </location>
</feature>
<dbReference type="Proteomes" id="UP000694546">
    <property type="component" value="Chromosome 18"/>
</dbReference>
<dbReference type="GeneTree" id="ENSGT00940000174920"/>
<reference evidence="3" key="2">
    <citation type="submission" date="2025-09" db="UniProtKB">
        <authorList>
            <consortium name="Ensembl"/>
        </authorList>
    </citation>
    <scope>IDENTIFICATION</scope>
</reference>
<accession>A0A8C5CAK8</accession>
<dbReference type="Ensembl" id="ENSGMOT00000042197.1">
    <property type="protein sequence ID" value="ENSGMOP00000057795.1"/>
    <property type="gene ID" value="ENSGMOG00000026852.1"/>
</dbReference>
<sequence>MSHRNTLSPVSFSPTPPLYLPPPPPPSGSSASPLQLSVALGSTVLLPCPLPPTSSRLSNLSLLRVTWTRGNGSEVASFGPAQQQHVQGGFLWNPPAFLRGNFSLTASDIFSLSLSCHRNTAPPTIQVVSQWVVLERESQLECLAEGFFPPPVLFSWTREGEEIKAPHPVDGAPAGPVGKGPHLYVSRLSARVQKQSIQVVFKCSVRDLSLVLGLEIVQLKVNPLPLIEFKRKEIIKKGF</sequence>
<keyword evidence="4" id="KW-1185">Reference proteome</keyword>
<dbReference type="Pfam" id="PF07654">
    <property type="entry name" value="C1-set"/>
    <property type="match status" value="1"/>
</dbReference>
<dbReference type="InterPro" id="IPR013783">
    <property type="entry name" value="Ig-like_fold"/>
</dbReference>
<feature type="compositionally biased region" description="Pro residues" evidence="1">
    <location>
        <begin position="14"/>
        <end position="27"/>
    </location>
</feature>
<dbReference type="SUPFAM" id="SSF48726">
    <property type="entry name" value="Immunoglobulin"/>
    <property type="match status" value="1"/>
</dbReference>
<evidence type="ECO:0000256" key="1">
    <source>
        <dbReference type="SAM" id="MobiDB-lite"/>
    </source>
</evidence>
<feature type="compositionally biased region" description="Polar residues" evidence="1">
    <location>
        <begin position="1"/>
        <end position="10"/>
    </location>
</feature>
<dbReference type="InterPro" id="IPR003597">
    <property type="entry name" value="Ig_C1-set"/>
</dbReference>
<evidence type="ECO:0000259" key="2">
    <source>
        <dbReference type="PROSITE" id="PS50835"/>
    </source>
</evidence>
<dbReference type="InterPro" id="IPR007110">
    <property type="entry name" value="Ig-like_dom"/>
</dbReference>
<evidence type="ECO:0000313" key="3">
    <source>
        <dbReference type="Ensembl" id="ENSGMOP00000057795.1"/>
    </source>
</evidence>